<name>A0A8J6QD19_9FLAO</name>
<reference evidence="2" key="1">
    <citation type="journal article" date="2013" name="Int. J. Syst. Evol. Microbiol.">
        <title>Aestuariibaculum suncheonense gen. nov., sp. nov., a marine bacterium of the family Flavobacteriaceae isolated from a tidal flat and emended descriptions of the genera Gaetbulibacter and Tamlana.</title>
        <authorList>
            <person name="Jeong S.H."/>
            <person name="Park M.S."/>
            <person name="Jin H.M."/>
            <person name="Lee K."/>
            <person name="Park W."/>
            <person name="Jeon C.O."/>
        </authorList>
    </citation>
    <scope>NUCLEOTIDE SEQUENCE</scope>
    <source>
        <strain evidence="2">SC17</strain>
    </source>
</reference>
<evidence type="ECO:0000313" key="3">
    <source>
        <dbReference type="Proteomes" id="UP000602057"/>
    </source>
</evidence>
<feature type="domain" description="Glycosyl transferase family 1" evidence="1">
    <location>
        <begin position="179"/>
        <end position="335"/>
    </location>
</feature>
<dbReference type="InterPro" id="IPR001296">
    <property type="entry name" value="Glyco_trans_1"/>
</dbReference>
<keyword evidence="3" id="KW-1185">Reference proteome</keyword>
<organism evidence="2 3">
    <name type="scientific">Aestuariibaculum suncheonense</name>
    <dbReference type="NCBI Taxonomy" id="1028745"/>
    <lineage>
        <taxon>Bacteria</taxon>
        <taxon>Pseudomonadati</taxon>
        <taxon>Bacteroidota</taxon>
        <taxon>Flavobacteriia</taxon>
        <taxon>Flavobacteriales</taxon>
        <taxon>Flavobacteriaceae</taxon>
    </lineage>
</organism>
<sequence>MKKILYITTGIQGSGGVSRILSVKLNYLLNYYNYEIVVINSNYIKAPFFYDFSKSIKFYHIQHDTFFSFKNKVLEVVERENPNVVVNCDNGLKGTLLTYFFKKNIPIVYERHCGKYINSSGIIDFLKLKLSNVLLDRIIMRYRLFVVLNKQEKQTWQGSNLEVIPNPLWFDPPLKVNKLESRFVVAVGRQSVEKRYDKLLRIWKDVVKQYPDWILKIYGEKNEKLKLDELVSKLKLKDNVKFFDPVSNVEEIYTQASMLLTTSESEAFGLVLLEAMAHSIPVVAFNGTSGTDMLIQDNINGFLVEKNDFNMFIEKVCFLINDKDSKKLLGNRAKSFAKEFEIKSIMQQWDNLFQSIS</sequence>
<protein>
    <submittedName>
        <fullName evidence="2">Glycosyltransferase</fullName>
    </submittedName>
</protein>
<dbReference type="PANTHER" id="PTHR12526:SF630">
    <property type="entry name" value="GLYCOSYLTRANSFERASE"/>
    <property type="match status" value="1"/>
</dbReference>
<dbReference type="AlphaFoldDB" id="A0A8J6QD19"/>
<dbReference type="GO" id="GO:0016757">
    <property type="term" value="F:glycosyltransferase activity"/>
    <property type="evidence" value="ECO:0007669"/>
    <property type="project" value="InterPro"/>
</dbReference>
<reference evidence="2" key="2">
    <citation type="submission" date="2020-09" db="EMBL/GenBank/DDBJ databases">
        <authorList>
            <person name="Wu Z."/>
        </authorList>
    </citation>
    <scope>NUCLEOTIDE SEQUENCE</scope>
    <source>
        <strain evidence="2">SC17</strain>
    </source>
</reference>
<dbReference type="RefSeq" id="WP_188214976.1">
    <property type="nucleotide sequence ID" value="NZ_BAABGH010000004.1"/>
</dbReference>
<evidence type="ECO:0000259" key="1">
    <source>
        <dbReference type="Pfam" id="PF00534"/>
    </source>
</evidence>
<gene>
    <name evidence="2" type="ORF">ICJ84_03555</name>
</gene>
<dbReference type="EMBL" id="JACVXC010000001">
    <property type="protein sequence ID" value="MBD0834507.1"/>
    <property type="molecule type" value="Genomic_DNA"/>
</dbReference>
<accession>A0A8J6QD19</accession>
<dbReference type="Pfam" id="PF00534">
    <property type="entry name" value="Glycos_transf_1"/>
    <property type="match status" value="1"/>
</dbReference>
<dbReference type="PANTHER" id="PTHR12526">
    <property type="entry name" value="GLYCOSYLTRANSFERASE"/>
    <property type="match status" value="1"/>
</dbReference>
<evidence type="ECO:0000313" key="2">
    <source>
        <dbReference type="EMBL" id="MBD0834507.1"/>
    </source>
</evidence>
<dbReference type="Gene3D" id="3.40.50.2000">
    <property type="entry name" value="Glycogen Phosphorylase B"/>
    <property type="match status" value="2"/>
</dbReference>
<dbReference type="SUPFAM" id="SSF53756">
    <property type="entry name" value="UDP-Glycosyltransferase/glycogen phosphorylase"/>
    <property type="match status" value="1"/>
</dbReference>
<proteinExistence type="predicted"/>
<dbReference type="Proteomes" id="UP000602057">
    <property type="component" value="Unassembled WGS sequence"/>
</dbReference>
<comment type="caution">
    <text evidence="2">The sequence shown here is derived from an EMBL/GenBank/DDBJ whole genome shotgun (WGS) entry which is preliminary data.</text>
</comment>